<proteinExistence type="predicted"/>
<comment type="subcellular location">
    <subcellularLocation>
        <location evidence="1">Membrane</location>
        <topology evidence="1">Multi-pass membrane protein</topology>
    </subcellularLocation>
</comment>
<keyword evidence="4 6" id="KW-1133">Transmembrane helix</keyword>
<feature type="transmembrane region" description="Helical" evidence="6">
    <location>
        <begin position="267"/>
        <end position="286"/>
    </location>
</feature>
<evidence type="ECO:0000256" key="1">
    <source>
        <dbReference type="ARBA" id="ARBA00004141"/>
    </source>
</evidence>
<dbReference type="RefSeq" id="WP_160770027.1">
    <property type="nucleotide sequence ID" value="NZ_WTYV01000001.1"/>
</dbReference>
<evidence type="ECO:0000256" key="6">
    <source>
        <dbReference type="SAM" id="Phobius"/>
    </source>
</evidence>
<name>A0A844YVG1_9SPHN</name>
<feature type="transmembrane region" description="Helical" evidence="6">
    <location>
        <begin position="58"/>
        <end position="79"/>
    </location>
</feature>
<evidence type="ECO:0000256" key="5">
    <source>
        <dbReference type="ARBA" id="ARBA00023136"/>
    </source>
</evidence>
<organism evidence="8 9">
    <name type="scientific">Alteraurantiacibacter buctensis</name>
    <dbReference type="NCBI Taxonomy" id="1503981"/>
    <lineage>
        <taxon>Bacteria</taxon>
        <taxon>Pseudomonadati</taxon>
        <taxon>Pseudomonadota</taxon>
        <taxon>Alphaproteobacteria</taxon>
        <taxon>Sphingomonadales</taxon>
        <taxon>Erythrobacteraceae</taxon>
        <taxon>Alteraurantiacibacter</taxon>
    </lineage>
</organism>
<dbReference type="EMBL" id="WTYV01000001">
    <property type="protein sequence ID" value="MXO70067.1"/>
    <property type="molecule type" value="Genomic_DNA"/>
</dbReference>
<evidence type="ECO:0000259" key="7">
    <source>
        <dbReference type="PROSITE" id="PS50850"/>
    </source>
</evidence>
<feature type="transmembrane region" description="Helical" evidence="6">
    <location>
        <begin position="229"/>
        <end position="255"/>
    </location>
</feature>
<dbReference type="PANTHER" id="PTHR23505:SF79">
    <property type="entry name" value="PROTEIN SPINSTER"/>
    <property type="match status" value="1"/>
</dbReference>
<keyword evidence="2" id="KW-0813">Transport</keyword>
<feature type="transmembrane region" description="Helical" evidence="6">
    <location>
        <begin position="298"/>
        <end position="317"/>
    </location>
</feature>
<dbReference type="SUPFAM" id="SSF103473">
    <property type="entry name" value="MFS general substrate transporter"/>
    <property type="match status" value="1"/>
</dbReference>
<dbReference type="AlphaFoldDB" id="A0A844YVG1"/>
<dbReference type="CDD" id="cd17328">
    <property type="entry name" value="MFS_spinster_like"/>
    <property type="match status" value="1"/>
</dbReference>
<dbReference type="InterPro" id="IPR044770">
    <property type="entry name" value="MFS_spinster-like"/>
</dbReference>
<feature type="transmembrane region" description="Helical" evidence="6">
    <location>
        <begin position="91"/>
        <end position="112"/>
    </location>
</feature>
<feature type="transmembrane region" description="Helical" evidence="6">
    <location>
        <begin position="428"/>
        <end position="447"/>
    </location>
</feature>
<dbReference type="GO" id="GO:0016020">
    <property type="term" value="C:membrane"/>
    <property type="evidence" value="ECO:0007669"/>
    <property type="project" value="UniProtKB-SubCell"/>
</dbReference>
<feature type="transmembrane region" description="Helical" evidence="6">
    <location>
        <begin position="118"/>
        <end position="136"/>
    </location>
</feature>
<evidence type="ECO:0000256" key="3">
    <source>
        <dbReference type="ARBA" id="ARBA00022692"/>
    </source>
</evidence>
<feature type="transmembrane region" description="Helical" evidence="6">
    <location>
        <begin position="361"/>
        <end position="380"/>
    </location>
</feature>
<keyword evidence="9" id="KW-1185">Reference proteome</keyword>
<dbReference type="OrthoDB" id="7400989at2"/>
<feature type="transmembrane region" description="Helical" evidence="6">
    <location>
        <begin position="148"/>
        <end position="171"/>
    </location>
</feature>
<reference evidence="8 9" key="1">
    <citation type="submission" date="2019-12" db="EMBL/GenBank/DDBJ databases">
        <title>Genomic-based taxomic classification of the family Erythrobacteraceae.</title>
        <authorList>
            <person name="Xu L."/>
        </authorList>
    </citation>
    <scope>NUCLEOTIDE SEQUENCE [LARGE SCALE GENOMIC DNA]</scope>
    <source>
        <strain evidence="8 9">M0322</strain>
    </source>
</reference>
<accession>A0A844YVG1</accession>
<dbReference type="PANTHER" id="PTHR23505">
    <property type="entry name" value="SPINSTER"/>
    <property type="match status" value="1"/>
</dbReference>
<dbReference type="InterPro" id="IPR011701">
    <property type="entry name" value="MFS"/>
</dbReference>
<evidence type="ECO:0000313" key="9">
    <source>
        <dbReference type="Proteomes" id="UP000466966"/>
    </source>
</evidence>
<dbReference type="InterPro" id="IPR020846">
    <property type="entry name" value="MFS_dom"/>
</dbReference>
<dbReference type="PROSITE" id="PS50850">
    <property type="entry name" value="MFS"/>
    <property type="match status" value="1"/>
</dbReference>
<evidence type="ECO:0000256" key="4">
    <source>
        <dbReference type="ARBA" id="ARBA00022989"/>
    </source>
</evidence>
<dbReference type="Gene3D" id="1.20.1250.20">
    <property type="entry name" value="MFS general substrate transporter like domains"/>
    <property type="match status" value="1"/>
</dbReference>
<feature type="transmembrane region" description="Helical" evidence="6">
    <location>
        <begin position="323"/>
        <end position="341"/>
    </location>
</feature>
<sequence length="455" mass="46435">MAADYAVEGQPGRRAGRTRLVLVLLAASILNFADRSVFSVLAQTIKVDLRLSDLELGLLQGLMFALLYAIAGLPIGMLAERMRRTRLIAGALVLWSLATAATGLATGFMQLAAARLGLGLGLAGFTPAAASLVADVSVRTRRASTMAVVQLGSPAGAFFGSTIAGLVAAAYDWRTAFLAFAVPGFVVAALLLWLTPEPERGQQDAGAASQSTAPSLGEFFRTVAGQPTLMWVIAGGAIAGFGMTSVSNFLAVFLARSYGLAVGEAGALFGTVSGVGLATGLLLGSFGTDRLAGKDPRWPAWGAAIGLSLAPPIYWFAFSVPPLPVAIATLLVGGAMLLVFYGPTSGMIQNLLPARMRATGIALYTLLFTLIGSGLGPVFVGGLSDAMATRAYAGAFPVDCPKGLAVEGAAPDIVAACAAASAQGLQMALAVAVSMLFVSAACFLMAARGLKPQAE</sequence>
<keyword evidence="5 6" id="KW-0472">Membrane</keyword>
<feature type="domain" description="Major facilitator superfamily (MFS) profile" evidence="7">
    <location>
        <begin position="20"/>
        <end position="451"/>
    </location>
</feature>
<dbReference type="GO" id="GO:0022857">
    <property type="term" value="F:transmembrane transporter activity"/>
    <property type="evidence" value="ECO:0007669"/>
    <property type="project" value="InterPro"/>
</dbReference>
<comment type="caution">
    <text evidence="8">The sequence shown here is derived from an EMBL/GenBank/DDBJ whole genome shotgun (WGS) entry which is preliminary data.</text>
</comment>
<dbReference type="Pfam" id="PF07690">
    <property type="entry name" value="MFS_1"/>
    <property type="match status" value="1"/>
</dbReference>
<protein>
    <submittedName>
        <fullName evidence="8">MFS transporter</fullName>
    </submittedName>
</protein>
<dbReference type="InterPro" id="IPR036259">
    <property type="entry name" value="MFS_trans_sf"/>
</dbReference>
<evidence type="ECO:0000256" key="2">
    <source>
        <dbReference type="ARBA" id="ARBA00022448"/>
    </source>
</evidence>
<evidence type="ECO:0000313" key="8">
    <source>
        <dbReference type="EMBL" id="MXO70067.1"/>
    </source>
</evidence>
<keyword evidence="3 6" id="KW-0812">Transmembrane</keyword>
<feature type="transmembrane region" description="Helical" evidence="6">
    <location>
        <begin position="177"/>
        <end position="194"/>
    </location>
</feature>
<dbReference type="Proteomes" id="UP000466966">
    <property type="component" value="Unassembled WGS sequence"/>
</dbReference>
<gene>
    <name evidence="8" type="ORF">GRI99_00275</name>
</gene>